<dbReference type="Gene3D" id="3.90.550.10">
    <property type="entry name" value="Spore Coat Polysaccharide Biosynthesis Protein SpsA, Chain A"/>
    <property type="match status" value="1"/>
</dbReference>
<organism evidence="6 7">
    <name type="scientific">Microlunatus antarcticus</name>
    <dbReference type="NCBI Taxonomy" id="53388"/>
    <lineage>
        <taxon>Bacteria</taxon>
        <taxon>Bacillati</taxon>
        <taxon>Actinomycetota</taxon>
        <taxon>Actinomycetes</taxon>
        <taxon>Propionibacteriales</taxon>
        <taxon>Propionibacteriaceae</taxon>
        <taxon>Microlunatus</taxon>
    </lineage>
</organism>
<feature type="domain" description="Glycosyltransferase 2-like" evidence="5">
    <location>
        <begin position="21"/>
        <end position="134"/>
    </location>
</feature>
<reference evidence="6 7" key="1">
    <citation type="submission" date="2020-08" db="EMBL/GenBank/DDBJ databases">
        <title>Sequencing the genomes of 1000 actinobacteria strains.</title>
        <authorList>
            <person name="Klenk H.-P."/>
        </authorList>
    </citation>
    <scope>NUCLEOTIDE SEQUENCE [LARGE SCALE GENOMIC DNA]</scope>
    <source>
        <strain evidence="6 7">DSM 11053</strain>
    </source>
</reference>
<dbReference type="SUPFAM" id="SSF53448">
    <property type="entry name" value="Nucleotide-diphospho-sugar transferases"/>
    <property type="match status" value="1"/>
</dbReference>
<accession>A0A7W5JYM1</accession>
<evidence type="ECO:0000313" key="6">
    <source>
        <dbReference type="EMBL" id="MBB3328749.1"/>
    </source>
</evidence>
<proteinExistence type="inferred from homology"/>
<keyword evidence="3" id="KW-0328">Glycosyltransferase</keyword>
<evidence type="ECO:0000259" key="5">
    <source>
        <dbReference type="Pfam" id="PF00535"/>
    </source>
</evidence>
<dbReference type="InterPro" id="IPR001173">
    <property type="entry name" value="Glyco_trans_2-like"/>
</dbReference>
<dbReference type="PANTHER" id="PTHR43179:SF12">
    <property type="entry name" value="GALACTOFURANOSYLTRANSFERASE GLFT2"/>
    <property type="match status" value="1"/>
</dbReference>
<sequence length="300" mass="32839">MSGTGEVNEPTTTEPTPFGVVVLTMGNRPADLRAGLESLLAQRDVVLDVVVVGNGWEPTGLPEGVRGLGLPVNRGIPAGRNAGVGEVSGDLLFFLDDDAVLPTDDVLSRMAAQLAADPTLGLIQPRVVDPEGREAPRRWTPRVRVGDPGRSSPAMNVWEGAVAVRRTAFDYAGGWPEPFWYAHEGVELAWRVWDAGFHVRYDGGIEVHHPAIQPTRHAEFYRYQARNRVWLARRNLPLPVGAAYVAAWAAIGGIRLRSGEAVRETLRGYRLGLVEDGGERRPMSWRTVWRMAKAGHPPVL</sequence>
<comment type="pathway">
    <text evidence="1">Cell wall biogenesis; cell wall polysaccharide biosynthesis.</text>
</comment>
<protein>
    <submittedName>
        <fullName evidence="6">GT2 family glycosyltransferase</fullName>
    </submittedName>
</protein>
<keyword evidence="4 6" id="KW-0808">Transferase</keyword>
<evidence type="ECO:0000313" key="7">
    <source>
        <dbReference type="Proteomes" id="UP000565572"/>
    </source>
</evidence>
<evidence type="ECO:0000256" key="2">
    <source>
        <dbReference type="ARBA" id="ARBA00006739"/>
    </source>
</evidence>
<evidence type="ECO:0000256" key="4">
    <source>
        <dbReference type="ARBA" id="ARBA00022679"/>
    </source>
</evidence>
<dbReference type="RefSeq" id="WP_332836974.1">
    <property type="nucleotide sequence ID" value="NZ_JACHZG010000002.1"/>
</dbReference>
<evidence type="ECO:0000256" key="1">
    <source>
        <dbReference type="ARBA" id="ARBA00004776"/>
    </source>
</evidence>
<comment type="caution">
    <text evidence="6">The sequence shown here is derived from an EMBL/GenBank/DDBJ whole genome shotgun (WGS) entry which is preliminary data.</text>
</comment>
<keyword evidence="7" id="KW-1185">Reference proteome</keyword>
<dbReference type="AlphaFoldDB" id="A0A7W5JYM1"/>
<gene>
    <name evidence="6" type="ORF">FHX39_003734</name>
</gene>
<evidence type="ECO:0000256" key="3">
    <source>
        <dbReference type="ARBA" id="ARBA00022676"/>
    </source>
</evidence>
<name>A0A7W5JYM1_9ACTN</name>
<dbReference type="GO" id="GO:0016757">
    <property type="term" value="F:glycosyltransferase activity"/>
    <property type="evidence" value="ECO:0007669"/>
    <property type="project" value="UniProtKB-KW"/>
</dbReference>
<comment type="similarity">
    <text evidence="2">Belongs to the glycosyltransferase 2 family.</text>
</comment>
<dbReference type="Pfam" id="PF00535">
    <property type="entry name" value="Glycos_transf_2"/>
    <property type="match status" value="1"/>
</dbReference>
<dbReference type="PANTHER" id="PTHR43179">
    <property type="entry name" value="RHAMNOSYLTRANSFERASE WBBL"/>
    <property type="match status" value="1"/>
</dbReference>
<dbReference type="InterPro" id="IPR029044">
    <property type="entry name" value="Nucleotide-diphossugar_trans"/>
</dbReference>
<dbReference type="EMBL" id="JACHZG010000002">
    <property type="protein sequence ID" value="MBB3328749.1"/>
    <property type="molecule type" value="Genomic_DNA"/>
</dbReference>
<dbReference type="Proteomes" id="UP000565572">
    <property type="component" value="Unassembled WGS sequence"/>
</dbReference>